<dbReference type="PANTHER" id="PTHR23303">
    <property type="entry name" value="CARBOXYPEPTIDASE REGULATORY REGION-CONTAINING"/>
    <property type="match status" value="1"/>
</dbReference>
<dbReference type="Pfam" id="PF17210">
    <property type="entry name" value="SdrD_B"/>
    <property type="match status" value="6"/>
</dbReference>
<dbReference type="InterPro" id="IPR033764">
    <property type="entry name" value="Sdr_B"/>
</dbReference>
<accession>A0ABN0PFY8</accession>
<evidence type="ECO:0000256" key="7">
    <source>
        <dbReference type="ARBA" id="ARBA00023088"/>
    </source>
</evidence>
<feature type="compositionally biased region" description="Low complexity" evidence="8">
    <location>
        <begin position="121"/>
        <end position="139"/>
    </location>
</feature>
<dbReference type="NCBIfam" id="TIGR01168">
    <property type="entry name" value="YSIRK_signal"/>
    <property type="match status" value="1"/>
</dbReference>
<dbReference type="RefSeq" id="WP_023014726.1">
    <property type="nucleotide sequence ID" value="NZ_AXDY01000001.1"/>
</dbReference>
<evidence type="ECO:0000256" key="6">
    <source>
        <dbReference type="ARBA" id="ARBA00022737"/>
    </source>
</evidence>
<dbReference type="InterPro" id="IPR011266">
    <property type="entry name" value="Adhesin_Fg-bd_dom_2"/>
</dbReference>
<dbReference type="Pfam" id="PF04650">
    <property type="entry name" value="YSIRK_signal"/>
    <property type="match status" value="1"/>
</dbReference>
<comment type="subcellular location">
    <subcellularLocation>
        <location evidence="1">Secreted</location>
        <location evidence="1">Cell wall</location>
        <topology evidence="1">Peptidoglycan-anchor</topology>
    </subcellularLocation>
</comment>
<comment type="similarity">
    <text evidence="2">Belongs to the serine-aspartate repeat-containing protein (SDr) family.</text>
</comment>
<organism evidence="14 15">
    <name type="scientific">Staphylococcus simulans UMC-CNS-990</name>
    <dbReference type="NCBI Taxonomy" id="1405498"/>
    <lineage>
        <taxon>Bacteria</taxon>
        <taxon>Bacillati</taxon>
        <taxon>Bacillota</taxon>
        <taxon>Bacilli</taxon>
        <taxon>Bacillales</taxon>
        <taxon>Staphylococcaceae</taxon>
        <taxon>Staphylococcus</taxon>
    </lineage>
</organism>
<feature type="domain" description="SD-repeat containing protein B" evidence="12">
    <location>
        <begin position="1166"/>
        <end position="1224"/>
    </location>
</feature>
<dbReference type="Pfam" id="PF17961">
    <property type="entry name" value="Big_8"/>
    <property type="match status" value="1"/>
</dbReference>
<feature type="domain" description="SD-repeat containing protein B" evidence="12">
    <location>
        <begin position="814"/>
        <end position="916"/>
    </location>
</feature>
<evidence type="ECO:0000256" key="3">
    <source>
        <dbReference type="ARBA" id="ARBA00022512"/>
    </source>
</evidence>
<comment type="caution">
    <text evidence="14">The sequence shown here is derived from an EMBL/GenBank/DDBJ whole genome shotgun (WGS) entry which is preliminary data.</text>
</comment>
<dbReference type="PANTHER" id="PTHR23303:SF15">
    <property type="entry name" value="COLOSSIN-A"/>
    <property type="match status" value="1"/>
</dbReference>
<keyword evidence="4" id="KW-0964">Secreted</keyword>
<dbReference type="InterPro" id="IPR011252">
    <property type="entry name" value="Fibrogen-bd_dom1"/>
</dbReference>
<feature type="domain" description="Fibrinogen-binding" evidence="11">
    <location>
        <begin position="421"/>
        <end position="552"/>
    </location>
</feature>
<evidence type="ECO:0000259" key="11">
    <source>
        <dbReference type="Pfam" id="PF10425"/>
    </source>
</evidence>
<dbReference type="InterPro" id="IPR005877">
    <property type="entry name" value="YSIRK_signal_dom"/>
</dbReference>
<feature type="transmembrane region" description="Helical" evidence="9">
    <location>
        <begin position="21"/>
        <end position="39"/>
    </location>
</feature>
<evidence type="ECO:0000259" key="13">
    <source>
        <dbReference type="Pfam" id="PF17961"/>
    </source>
</evidence>
<dbReference type="EMBL" id="AXDY01000001">
    <property type="protein sequence ID" value="ERS94507.1"/>
    <property type="molecule type" value="Genomic_DNA"/>
</dbReference>
<dbReference type="InterPro" id="IPR013783">
    <property type="entry name" value="Ig-like_fold"/>
</dbReference>
<name>A0ABN0PFY8_STASI</name>
<keyword evidence="7" id="KW-0572">Peptidoglycan-anchor</keyword>
<feature type="domain" description="SD-repeat containing protein B" evidence="12">
    <location>
        <begin position="932"/>
        <end position="1033"/>
    </location>
</feature>
<evidence type="ECO:0000256" key="5">
    <source>
        <dbReference type="ARBA" id="ARBA00022729"/>
    </source>
</evidence>
<feature type="domain" description="SD-repeat containing protein B" evidence="12">
    <location>
        <begin position="583"/>
        <end position="687"/>
    </location>
</feature>
<keyword evidence="3" id="KW-0134">Cell wall</keyword>
<evidence type="ECO:0000259" key="10">
    <source>
        <dbReference type="Pfam" id="PF04650"/>
    </source>
</evidence>
<evidence type="ECO:0000259" key="12">
    <source>
        <dbReference type="Pfam" id="PF17210"/>
    </source>
</evidence>
<evidence type="ECO:0008006" key="16">
    <source>
        <dbReference type="Google" id="ProtNLM"/>
    </source>
</evidence>
<dbReference type="Proteomes" id="UP000017131">
    <property type="component" value="Unassembled WGS sequence"/>
</dbReference>
<feature type="domain" description="YSIRK Gram-positive signal peptide" evidence="10">
    <location>
        <begin position="13"/>
        <end position="36"/>
    </location>
</feature>
<sequence length="1224" mass="134043">MNKQLNNFEAKHRNKYAIRRFSVGTASIIVGATLIFGLGHEAKAAEEITTSNQAKDSTSVQPDEPAKNAGTPDAQSANIDNTENQLNNDTLKDPIENDTPKDNKADTKQQLENTSKEPKVSQSTTESTPTKESTPTEQENPIEEKTPLTEPAPTINEAPETGVQPENNPQKFEESEEEKQLIKPVEAPQTLTASQPVNPVVETRGGEADITPQKTPVVTADLLKQSSQNKDKDTIEATAQNAQILRGAAYTAEDLKDVATDQKGSNVNDLVTVSNPQISETKIDPNQGGNFRLTADYKVDDKVKGGDYFTVQMPEYATFNGDLHYKNAEDKAYTVLATPTGMIVAVGVYDTNTKLLKYTFTDWVNDKQNISGKFDLTQFTDRDKATKKGVYTLNYDLAGEKYNPQITYDYDAHDKGLYPASVDTVITSVDALQKTNDFQQVIYVNPMDNNLASAILRIGPKDKDSNALLKIDDTQLRIYKVPNKADLTDSYAFDVSKYPDLTSNYRVDTDNHGNLLVNFGAISDSYVVVVDSKFDPTLSSNLTTRSILYARDYNGREATYYYDTNVVTQYSDGTGDGVLENYKIGDYVWEDINQNGIQESTEKSIEGVKVILKDKAGQILQTAVTDKYGNYLFNNLKNGEYVVVFETPDGYVPTTKESGNNREKDSDGLISYVTINGEDDYTIDSGFFKPVVATYNLGDYVWEDSNKDGIQNLNEVGIAGVTVTLTKPDGTKVTTVTDEKGKYKFTDLENGEYQVDFETPEGYKSTLIEQGNSRALDSEGTSATVKINNADDYTIDSGFYKPTVEPTPVPATYNLGDYVWEDSNKDGIQNSNEVGIAGVTVTLTKPDGTKVTTVTDEKGKYKFTDLENGEYQVDFETPEGYKSTLIEQGESRALDSEGTSATVKINNADDYTIDSGFYKPTVEPTPVPGTYSIGDKVWEDSSKDGVQNSNEKGISGVTVTLTKPDGSTETTVTDDNGIYHFTGLPNGEYTVTFETPKGYEPTKVNVGDKALDSDGQTVKVVVDNADDYTIDSGFYKPTVEPTPVPGTYNLGDYVWEDSNKDGIQNSNEKGIAGVTVTLTKPDGTTESVVTDAEGKYNFTGLENGEYTVKFTTPEGYTATKVNVGDQALDSNGLETKVVIDNADNYTIDSGFYKPVVEPTPVPATYTIGDKVWEDSNKDGVQNSNEKGISGVTVTLTKPDGSTETTVTDENGIYQFTGLYNGEYT</sequence>
<dbReference type="SUPFAM" id="SSF49401">
    <property type="entry name" value="Bacterial adhesins"/>
    <property type="match status" value="2"/>
</dbReference>
<evidence type="ECO:0000313" key="15">
    <source>
        <dbReference type="Proteomes" id="UP000017131"/>
    </source>
</evidence>
<feature type="compositionally biased region" description="Polar residues" evidence="8">
    <location>
        <begin position="73"/>
        <end position="89"/>
    </location>
</feature>
<dbReference type="Gene3D" id="2.60.40.1290">
    <property type="match status" value="1"/>
</dbReference>
<keyword evidence="6" id="KW-0677">Repeat</keyword>
<keyword evidence="5" id="KW-0732">Signal</keyword>
<feature type="region of interest" description="Disordered" evidence="8">
    <location>
        <begin position="49"/>
        <end position="211"/>
    </location>
</feature>
<feature type="domain" description="SD-repeat containing protein B" evidence="12">
    <location>
        <begin position="1049"/>
        <end position="1150"/>
    </location>
</feature>
<keyword evidence="9" id="KW-0812">Transmembrane</keyword>
<evidence type="ECO:0000256" key="8">
    <source>
        <dbReference type="SAM" id="MobiDB-lite"/>
    </source>
</evidence>
<keyword evidence="9" id="KW-1133">Transmembrane helix</keyword>
<feature type="compositionally biased region" description="Polar residues" evidence="8">
    <location>
        <begin position="49"/>
        <end position="61"/>
    </location>
</feature>
<evidence type="ECO:0000313" key="14">
    <source>
        <dbReference type="EMBL" id="ERS94507.1"/>
    </source>
</evidence>
<dbReference type="Gene3D" id="2.60.40.10">
    <property type="entry name" value="Immunoglobulins"/>
    <property type="match status" value="6"/>
</dbReference>
<dbReference type="SUPFAM" id="SSF117074">
    <property type="entry name" value="Hypothetical protein PA1324"/>
    <property type="match status" value="6"/>
</dbReference>
<dbReference type="Gene3D" id="2.60.40.1280">
    <property type="match status" value="1"/>
</dbReference>
<dbReference type="InterPro" id="IPR041171">
    <property type="entry name" value="SDR_Ig"/>
</dbReference>
<feature type="domain" description="SDR-like Ig" evidence="13">
    <location>
        <begin position="285"/>
        <end position="389"/>
    </location>
</feature>
<proteinExistence type="inferred from homology"/>
<dbReference type="InterPro" id="IPR051417">
    <property type="entry name" value="SDr/BOS_complex"/>
</dbReference>
<reference evidence="14 15" key="1">
    <citation type="journal article" date="2013" name="Genome Announc.">
        <title>Draft Genome Sequence of Staphylococcus simulans UMC-CNS-990, Isolated from a Case of Chronic Bovine Mastitis.</title>
        <authorList>
            <person name="Calcutt M.J."/>
            <person name="Foecking M.F."/>
            <person name="Hsieh H.Y."/>
            <person name="Perry J."/>
            <person name="Stewart G.C."/>
            <person name="Middleton J.R."/>
        </authorList>
    </citation>
    <scope>NUCLEOTIDE SEQUENCE [LARGE SCALE GENOMIC DNA]</scope>
    <source>
        <strain evidence="14 15">UMC-CNS-990</strain>
    </source>
</reference>
<evidence type="ECO:0000256" key="4">
    <source>
        <dbReference type="ARBA" id="ARBA00022525"/>
    </source>
</evidence>
<gene>
    <name evidence="14" type="ORF">SSIM_00005</name>
</gene>
<dbReference type="Pfam" id="PF10425">
    <property type="entry name" value="SdrG_C_C"/>
    <property type="match status" value="1"/>
</dbReference>
<dbReference type="InterPro" id="IPR008966">
    <property type="entry name" value="Adhesion_dom_sf"/>
</dbReference>
<evidence type="ECO:0000256" key="9">
    <source>
        <dbReference type="SAM" id="Phobius"/>
    </source>
</evidence>
<evidence type="ECO:0000256" key="1">
    <source>
        <dbReference type="ARBA" id="ARBA00004168"/>
    </source>
</evidence>
<keyword evidence="15" id="KW-1185">Reference proteome</keyword>
<feature type="compositionally biased region" description="Basic and acidic residues" evidence="8">
    <location>
        <begin position="90"/>
        <end position="119"/>
    </location>
</feature>
<feature type="domain" description="SD-repeat containing protein B" evidence="12">
    <location>
        <begin position="696"/>
        <end position="798"/>
    </location>
</feature>
<evidence type="ECO:0000256" key="2">
    <source>
        <dbReference type="ARBA" id="ARBA00007257"/>
    </source>
</evidence>
<protein>
    <recommendedName>
        <fullName evidence="16">YSIRK-type signal peptide-containing protein</fullName>
    </recommendedName>
</protein>
<keyword evidence="9" id="KW-0472">Membrane</keyword>